<dbReference type="Gene3D" id="2.40.50.1020">
    <property type="entry name" value="LytTr DNA-binding domain"/>
    <property type="match status" value="1"/>
</dbReference>
<dbReference type="GeneID" id="93150253"/>
<dbReference type="AlphaFoldDB" id="A0A174V3U1"/>
<dbReference type="EMBL" id="WNME01000003">
    <property type="protein sequence ID" value="MUB62736.1"/>
    <property type="molecule type" value="Genomic_DNA"/>
</dbReference>
<name>A0A174V3U1_9FIRM</name>
<dbReference type="Proteomes" id="UP000263014">
    <property type="component" value="Unassembled WGS sequence"/>
</dbReference>
<dbReference type="InterPro" id="IPR011006">
    <property type="entry name" value="CheY-like_superfamily"/>
</dbReference>
<comment type="function">
    <text evidence="2">May play the central regulatory role in sporulation. It may be an element of the effector pathway responsible for the activation of sporulation genes in response to nutritional stress. Spo0A may act in concert with spo0H (a sigma factor) to control the expression of some genes that are critical to the sporulation process.</text>
</comment>
<feature type="domain" description="Response regulatory" evidence="4">
    <location>
        <begin position="2"/>
        <end position="120"/>
    </location>
</feature>
<dbReference type="EMBL" id="QSON01000003">
    <property type="protein sequence ID" value="RGJ06005.1"/>
    <property type="molecule type" value="Genomic_DNA"/>
</dbReference>
<keyword evidence="7" id="KW-0238">DNA-binding</keyword>
<evidence type="ECO:0000256" key="3">
    <source>
        <dbReference type="PROSITE-ProRule" id="PRU00169"/>
    </source>
</evidence>
<dbReference type="InterPro" id="IPR007492">
    <property type="entry name" value="LytTR_DNA-bd_dom"/>
</dbReference>
<dbReference type="SMART" id="SM00850">
    <property type="entry name" value="LytTR"/>
    <property type="match status" value="1"/>
</dbReference>
<evidence type="ECO:0000313" key="6">
    <source>
        <dbReference type="EMBL" id="MUB62736.1"/>
    </source>
</evidence>
<dbReference type="GO" id="GO:0000156">
    <property type="term" value="F:phosphorelay response regulator activity"/>
    <property type="evidence" value="ECO:0007669"/>
    <property type="project" value="InterPro"/>
</dbReference>
<dbReference type="RefSeq" id="WP_006775898.1">
    <property type="nucleotide sequence ID" value="NZ_CABJBJ010000011.1"/>
</dbReference>
<dbReference type="PANTHER" id="PTHR37299:SF1">
    <property type="entry name" value="STAGE 0 SPORULATION PROTEIN A HOMOLOG"/>
    <property type="match status" value="1"/>
</dbReference>
<evidence type="ECO:0000259" key="5">
    <source>
        <dbReference type="PROSITE" id="PS50930"/>
    </source>
</evidence>
<dbReference type="Gene3D" id="3.40.50.2300">
    <property type="match status" value="1"/>
</dbReference>
<gene>
    <name evidence="7" type="ORF">DXD79_08350</name>
    <name evidence="6" type="ORF">GNE07_06630</name>
</gene>
<dbReference type="GO" id="GO:0003677">
    <property type="term" value="F:DNA binding"/>
    <property type="evidence" value="ECO:0007669"/>
    <property type="project" value="UniProtKB-KW"/>
</dbReference>
<feature type="modified residue" description="4-aspartylphosphate" evidence="3">
    <location>
        <position position="57"/>
    </location>
</feature>
<organism evidence="6 9">
    <name type="scientific">Hungatella hathewayi</name>
    <dbReference type="NCBI Taxonomy" id="154046"/>
    <lineage>
        <taxon>Bacteria</taxon>
        <taxon>Bacillati</taxon>
        <taxon>Bacillota</taxon>
        <taxon>Clostridia</taxon>
        <taxon>Lachnospirales</taxon>
        <taxon>Lachnospiraceae</taxon>
        <taxon>Hungatella</taxon>
    </lineage>
</organism>
<dbReference type="Proteomes" id="UP000434223">
    <property type="component" value="Unassembled WGS sequence"/>
</dbReference>
<sequence>MKIGICDDEPHVCKQMQAEVNHYYHSLDILPVTFSHAEQLIEALRKDPDNFLCIFMDIELEGLDGITASRLIQGMNLNIPIILLTSHSEFAPEGYEISAFRFLTKPLDRKKMVEALKAVETMQIRNRKIAICQDGQEIYVSYQDICYIKSENVYLRIRSTRQSYLVRGTLQKYLEQMPSLLFCRVHRSYAVNLSHVQSFDGTDVIMENALLFLVSLYSCGEIPYSFLNAR</sequence>
<dbReference type="Pfam" id="PF04397">
    <property type="entry name" value="LytTR"/>
    <property type="match status" value="1"/>
</dbReference>
<comment type="caution">
    <text evidence="6">The sequence shown here is derived from an EMBL/GenBank/DDBJ whole genome shotgun (WGS) entry which is preliminary data.</text>
</comment>
<keyword evidence="3" id="KW-0597">Phosphoprotein</keyword>
<dbReference type="OrthoDB" id="9802383at2"/>
<evidence type="ECO:0000313" key="8">
    <source>
        <dbReference type="Proteomes" id="UP000263014"/>
    </source>
</evidence>
<dbReference type="SMART" id="SM00448">
    <property type="entry name" value="REC"/>
    <property type="match status" value="1"/>
</dbReference>
<evidence type="ECO:0000313" key="9">
    <source>
        <dbReference type="Proteomes" id="UP000434223"/>
    </source>
</evidence>
<accession>A0A174V3U1</accession>
<dbReference type="InterPro" id="IPR046947">
    <property type="entry name" value="LytR-like"/>
</dbReference>
<dbReference type="InterPro" id="IPR001789">
    <property type="entry name" value="Sig_transdc_resp-reg_receiver"/>
</dbReference>
<evidence type="ECO:0000259" key="4">
    <source>
        <dbReference type="PROSITE" id="PS50110"/>
    </source>
</evidence>
<reference evidence="7 8" key="1">
    <citation type="submission" date="2018-08" db="EMBL/GenBank/DDBJ databases">
        <title>A genome reference for cultivated species of the human gut microbiota.</title>
        <authorList>
            <person name="Zou Y."/>
            <person name="Xue W."/>
            <person name="Luo G."/>
        </authorList>
    </citation>
    <scope>NUCLEOTIDE SEQUENCE [LARGE SCALE GENOMIC DNA]</scope>
    <source>
        <strain evidence="7 8">TM09-12</strain>
    </source>
</reference>
<dbReference type="SUPFAM" id="SSF52172">
    <property type="entry name" value="CheY-like"/>
    <property type="match status" value="1"/>
</dbReference>
<reference evidence="6 9" key="2">
    <citation type="submission" date="2019-09" db="EMBL/GenBank/DDBJ databases">
        <title>Draft genome sequencing of Hungatella hathewayi 123Y-2.</title>
        <authorList>
            <person name="Lv Q."/>
            <person name="Li S."/>
        </authorList>
    </citation>
    <scope>NUCLEOTIDE SEQUENCE [LARGE SCALE GENOMIC DNA]</scope>
    <source>
        <strain evidence="6 9">123Y-2</strain>
    </source>
</reference>
<dbReference type="Pfam" id="PF00072">
    <property type="entry name" value="Response_reg"/>
    <property type="match status" value="1"/>
</dbReference>
<evidence type="ECO:0000256" key="1">
    <source>
        <dbReference type="ARBA" id="ARBA00018672"/>
    </source>
</evidence>
<dbReference type="PANTHER" id="PTHR37299">
    <property type="entry name" value="TRANSCRIPTIONAL REGULATOR-RELATED"/>
    <property type="match status" value="1"/>
</dbReference>
<dbReference type="PROSITE" id="PS50110">
    <property type="entry name" value="RESPONSE_REGULATORY"/>
    <property type="match status" value="1"/>
</dbReference>
<feature type="domain" description="HTH LytTR-type" evidence="5">
    <location>
        <begin position="129"/>
        <end position="230"/>
    </location>
</feature>
<evidence type="ECO:0000256" key="2">
    <source>
        <dbReference type="ARBA" id="ARBA00024867"/>
    </source>
</evidence>
<proteinExistence type="predicted"/>
<evidence type="ECO:0000313" key="7">
    <source>
        <dbReference type="EMBL" id="RGJ06005.1"/>
    </source>
</evidence>
<dbReference type="PROSITE" id="PS50930">
    <property type="entry name" value="HTH_LYTTR"/>
    <property type="match status" value="1"/>
</dbReference>
<protein>
    <recommendedName>
        <fullName evidence="1">Stage 0 sporulation protein A homolog</fullName>
    </recommendedName>
</protein>